<dbReference type="Pfam" id="PF14587">
    <property type="entry name" value="Glyco_hydr_30_2"/>
    <property type="match status" value="1"/>
</dbReference>
<evidence type="ECO:0000259" key="2">
    <source>
        <dbReference type="Pfam" id="PF14587"/>
    </source>
</evidence>
<name>A0A2W5VKR3_9CAUL</name>
<proteinExistence type="predicted"/>
<dbReference type="RefSeq" id="WP_304272573.1">
    <property type="nucleotide sequence ID" value="NZ_QFQZ01000001.1"/>
</dbReference>
<dbReference type="PANTHER" id="PTHR42767">
    <property type="entry name" value="ENDO-BETA-1,6-GALACTANASE"/>
    <property type="match status" value="1"/>
</dbReference>
<keyword evidence="3" id="KW-0378">Hydrolase</keyword>
<dbReference type="PROSITE" id="PS51318">
    <property type="entry name" value="TAT"/>
    <property type="match status" value="1"/>
</dbReference>
<feature type="signal peptide" evidence="1">
    <location>
        <begin position="1"/>
        <end position="29"/>
    </location>
</feature>
<dbReference type="InterPro" id="IPR006311">
    <property type="entry name" value="TAT_signal"/>
</dbReference>
<dbReference type="InterPro" id="IPR039514">
    <property type="entry name" value="6GAL-like"/>
</dbReference>
<gene>
    <name evidence="3" type="ORF">DI526_00095</name>
</gene>
<evidence type="ECO:0000313" key="3">
    <source>
        <dbReference type="EMBL" id="PZR37336.1"/>
    </source>
</evidence>
<dbReference type="Gene3D" id="3.20.20.80">
    <property type="entry name" value="Glycosidases"/>
    <property type="match status" value="1"/>
</dbReference>
<accession>A0A2W5VKR3</accession>
<dbReference type="EMBL" id="QFQZ01000001">
    <property type="protein sequence ID" value="PZR37336.1"/>
    <property type="molecule type" value="Genomic_DNA"/>
</dbReference>
<evidence type="ECO:0000256" key="1">
    <source>
        <dbReference type="SAM" id="SignalP"/>
    </source>
</evidence>
<feature type="chain" id="PRO_5015959589" evidence="1">
    <location>
        <begin position="30"/>
        <end position="491"/>
    </location>
</feature>
<dbReference type="InterPro" id="IPR017853">
    <property type="entry name" value="GH"/>
</dbReference>
<feature type="domain" description="Endo-beta-1,6-galactanase-like" evidence="2">
    <location>
        <begin position="43"/>
        <end position="267"/>
    </location>
</feature>
<dbReference type="AlphaFoldDB" id="A0A2W5VKR3"/>
<dbReference type="Proteomes" id="UP000249393">
    <property type="component" value="Unassembled WGS sequence"/>
</dbReference>
<evidence type="ECO:0000313" key="4">
    <source>
        <dbReference type="Proteomes" id="UP000249393"/>
    </source>
</evidence>
<organism evidence="3 4">
    <name type="scientific">Caulobacter segnis</name>
    <dbReference type="NCBI Taxonomy" id="88688"/>
    <lineage>
        <taxon>Bacteria</taxon>
        <taxon>Pseudomonadati</taxon>
        <taxon>Pseudomonadota</taxon>
        <taxon>Alphaproteobacteria</taxon>
        <taxon>Caulobacterales</taxon>
        <taxon>Caulobacteraceae</taxon>
        <taxon>Caulobacter</taxon>
    </lineage>
</organism>
<dbReference type="GO" id="GO:0004553">
    <property type="term" value="F:hydrolase activity, hydrolyzing O-glycosyl compounds"/>
    <property type="evidence" value="ECO:0007669"/>
    <property type="project" value="InterPro"/>
</dbReference>
<reference evidence="3 4" key="1">
    <citation type="submission" date="2017-08" db="EMBL/GenBank/DDBJ databases">
        <title>Infants hospitalized years apart are colonized by the same room-sourced microbial strains.</title>
        <authorList>
            <person name="Brooks B."/>
            <person name="Olm M.R."/>
            <person name="Firek B.A."/>
            <person name="Baker R."/>
            <person name="Thomas B.C."/>
            <person name="Morowitz M.J."/>
            <person name="Banfield J.F."/>
        </authorList>
    </citation>
    <scope>NUCLEOTIDE SEQUENCE [LARGE SCALE GENOMIC DNA]</scope>
    <source>
        <strain evidence="3">S2_003_000_R2_4</strain>
    </source>
</reference>
<sequence>MTKPSSPVSPSRRALLAAAGWALATPSLAAAAEPTVSVALRPDLSRAGPVFEGWGTALAWFANVTGGWPDADRERLADLLYGPQGLGWTIARYNIGGGDNPDTKPYLRPGAAVPGFWRAPPGTAGTDWWNPQDPAMWDWSADANQRWWLDAIKARVRAPIFEAFSNSPPWFMTVSGKVSGAEKGTDDNLRPGQEAPFADYLARVVEALQHRHGVAFRTLSPVNEPNSDYWFAANTQEGAHWSPERQGRMILATAAALKARGLKTVVSAPDETNSHLFLADWAAYSPEVRAAIGQLNVHSYGTVNQTGVRDVARTSGIRLWMSENDTPLDKDPENFEDMASPLAFAEHVVMDLKRLEPAAWVFWQAVENLSARNGGKGSNWGLIKADYGQPPEGPHTIHVTRRYWVMAQFSRFIRPGFRLVPVDDLDTVGAVSQDGRELVLVHVNGGLSPRRLVPPKGWSGRLIVTDAQRRAEPVAGLVVPPRSVATLRLHR</sequence>
<dbReference type="InterPro" id="IPR039743">
    <property type="entry name" value="6GAL/EXGAL"/>
</dbReference>
<protein>
    <submittedName>
        <fullName evidence="3">Glycosyl hydrolase</fullName>
    </submittedName>
</protein>
<keyword evidence="1" id="KW-0732">Signal</keyword>
<dbReference type="PANTHER" id="PTHR42767:SF1">
    <property type="entry name" value="ENDO-BETA-1,6-GALACTANASE-LIKE DOMAIN-CONTAINING PROTEIN"/>
    <property type="match status" value="1"/>
</dbReference>
<comment type="caution">
    <text evidence="3">The sequence shown here is derived from an EMBL/GenBank/DDBJ whole genome shotgun (WGS) entry which is preliminary data.</text>
</comment>
<dbReference type="SUPFAM" id="SSF51445">
    <property type="entry name" value="(Trans)glycosidases"/>
    <property type="match status" value="1"/>
</dbReference>